<sequence length="187" mass="21101">MTILVEPYDREWPHQFAVIALELKRALQGIDIISIEHVGSTSVPGLHAKPILDIDVIVTRENVMPAIGALERNLEYENKGEWGVPERWALRKPSALPERNLYVCVEGCQSLRNHLGVRDVLRADPALRDEYGRVKMELSTKYTDVNEYCEAKNDILEKILNRAGMTEGDRRAVKLANTLNPSADVLT</sequence>
<evidence type="ECO:0000313" key="2">
    <source>
        <dbReference type="Proteomes" id="UP000799772"/>
    </source>
</evidence>
<dbReference type="EMBL" id="ML978131">
    <property type="protein sequence ID" value="KAF2095710.1"/>
    <property type="molecule type" value="Genomic_DNA"/>
</dbReference>
<dbReference type="InterPro" id="IPR007344">
    <property type="entry name" value="GrpB/CoaE"/>
</dbReference>
<dbReference type="PANTHER" id="PTHR34822">
    <property type="entry name" value="GRPB DOMAIN PROTEIN (AFU_ORTHOLOGUE AFUA_1G01530)"/>
    <property type="match status" value="1"/>
</dbReference>
<dbReference type="Proteomes" id="UP000799772">
    <property type="component" value="Unassembled WGS sequence"/>
</dbReference>
<reference evidence="1" key="1">
    <citation type="journal article" date="2020" name="Stud. Mycol.">
        <title>101 Dothideomycetes genomes: a test case for predicting lifestyles and emergence of pathogens.</title>
        <authorList>
            <person name="Haridas S."/>
            <person name="Albert R."/>
            <person name="Binder M."/>
            <person name="Bloem J."/>
            <person name="Labutti K."/>
            <person name="Salamov A."/>
            <person name="Andreopoulos B."/>
            <person name="Baker S."/>
            <person name="Barry K."/>
            <person name="Bills G."/>
            <person name="Bluhm B."/>
            <person name="Cannon C."/>
            <person name="Castanera R."/>
            <person name="Culley D."/>
            <person name="Daum C."/>
            <person name="Ezra D."/>
            <person name="Gonzalez J."/>
            <person name="Henrissat B."/>
            <person name="Kuo A."/>
            <person name="Liang C."/>
            <person name="Lipzen A."/>
            <person name="Lutzoni F."/>
            <person name="Magnuson J."/>
            <person name="Mondo S."/>
            <person name="Nolan M."/>
            <person name="Ohm R."/>
            <person name="Pangilinan J."/>
            <person name="Park H.-J."/>
            <person name="Ramirez L."/>
            <person name="Alfaro M."/>
            <person name="Sun H."/>
            <person name="Tritt A."/>
            <person name="Yoshinaga Y."/>
            <person name="Zwiers L.-H."/>
            <person name="Turgeon B."/>
            <person name="Goodwin S."/>
            <person name="Spatafora J."/>
            <person name="Crous P."/>
            <person name="Grigoriev I."/>
        </authorList>
    </citation>
    <scope>NUCLEOTIDE SEQUENCE</scope>
    <source>
        <strain evidence="1">CBS 133067</strain>
    </source>
</reference>
<dbReference type="InterPro" id="IPR043519">
    <property type="entry name" value="NT_sf"/>
</dbReference>
<dbReference type="AlphaFoldDB" id="A0A9P4M3H3"/>
<evidence type="ECO:0000313" key="1">
    <source>
        <dbReference type="EMBL" id="KAF2095710.1"/>
    </source>
</evidence>
<dbReference type="PANTHER" id="PTHR34822:SF1">
    <property type="entry name" value="GRPB FAMILY PROTEIN"/>
    <property type="match status" value="1"/>
</dbReference>
<dbReference type="OrthoDB" id="630895at2759"/>
<proteinExistence type="predicted"/>
<accession>A0A9P4M3H3</accession>
<dbReference type="SUPFAM" id="SSF81301">
    <property type="entry name" value="Nucleotidyltransferase"/>
    <property type="match status" value="1"/>
</dbReference>
<gene>
    <name evidence="1" type="ORF">NA57DRAFT_79421</name>
</gene>
<organism evidence="1 2">
    <name type="scientific">Rhizodiscina lignyota</name>
    <dbReference type="NCBI Taxonomy" id="1504668"/>
    <lineage>
        <taxon>Eukaryota</taxon>
        <taxon>Fungi</taxon>
        <taxon>Dikarya</taxon>
        <taxon>Ascomycota</taxon>
        <taxon>Pezizomycotina</taxon>
        <taxon>Dothideomycetes</taxon>
        <taxon>Pleosporomycetidae</taxon>
        <taxon>Aulographales</taxon>
        <taxon>Rhizodiscinaceae</taxon>
        <taxon>Rhizodiscina</taxon>
    </lineage>
</organism>
<dbReference type="Gene3D" id="3.30.460.10">
    <property type="entry name" value="Beta Polymerase, domain 2"/>
    <property type="match status" value="1"/>
</dbReference>
<protein>
    <submittedName>
        <fullName evidence="1">UPF0157-domain-containing protein</fullName>
    </submittedName>
</protein>
<dbReference type="Pfam" id="PF04229">
    <property type="entry name" value="GrpB"/>
    <property type="match status" value="1"/>
</dbReference>
<keyword evidence="2" id="KW-1185">Reference proteome</keyword>
<name>A0A9P4M3H3_9PEZI</name>
<comment type="caution">
    <text evidence="1">The sequence shown here is derived from an EMBL/GenBank/DDBJ whole genome shotgun (WGS) entry which is preliminary data.</text>
</comment>